<evidence type="ECO:0000256" key="2">
    <source>
        <dbReference type="ARBA" id="ARBA00022771"/>
    </source>
</evidence>
<feature type="domain" description="MYND-type" evidence="5">
    <location>
        <begin position="460"/>
        <end position="501"/>
    </location>
</feature>
<evidence type="ECO:0000313" key="7">
    <source>
        <dbReference type="Proteomes" id="UP000613580"/>
    </source>
</evidence>
<dbReference type="SUPFAM" id="SSF144232">
    <property type="entry name" value="HIT/MYND zinc finger-like"/>
    <property type="match status" value="1"/>
</dbReference>
<evidence type="ECO:0000256" key="3">
    <source>
        <dbReference type="ARBA" id="ARBA00022833"/>
    </source>
</evidence>
<dbReference type="Proteomes" id="UP000613580">
    <property type="component" value="Unassembled WGS sequence"/>
</dbReference>
<keyword evidence="3" id="KW-0862">Zinc</keyword>
<dbReference type="PROSITE" id="PS01360">
    <property type="entry name" value="ZF_MYND_1"/>
    <property type="match status" value="1"/>
</dbReference>
<accession>A0A8H6SB94</accession>
<reference evidence="6" key="1">
    <citation type="submission" date="2020-05" db="EMBL/GenBank/DDBJ databases">
        <title>Mycena genomes resolve the evolution of fungal bioluminescence.</title>
        <authorList>
            <person name="Tsai I.J."/>
        </authorList>
    </citation>
    <scope>NUCLEOTIDE SEQUENCE</scope>
    <source>
        <strain evidence="6">110903Hualien_Pintung</strain>
    </source>
</reference>
<evidence type="ECO:0000259" key="5">
    <source>
        <dbReference type="PROSITE" id="PS50865"/>
    </source>
</evidence>
<evidence type="ECO:0000313" key="6">
    <source>
        <dbReference type="EMBL" id="KAF7296345.1"/>
    </source>
</evidence>
<dbReference type="AlphaFoldDB" id="A0A8H6SB94"/>
<comment type="caution">
    <text evidence="6">The sequence shown here is derived from an EMBL/GenBank/DDBJ whole genome shotgun (WGS) entry which is preliminary data.</text>
</comment>
<dbReference type="OrthoDB" id="3065134at2759"/>
<protein>
    <submittedName>
        <fullName evidence="6">MYND-type domain-containing protein</fullName>
    </submittedName>
</protein>
<evidence type="ECO:0000256" key="4">
    <source>
        <dbReference type="PROSITE-ProRule" id="PRU00134"/>
    </source>
</evidence>
<keyword evidence="1" id="KW-0479">Metal-binding</keyword>
<dbReference type="GO" id="GO:0008270">
    <property type="term" value="F:zinc ion binding"/>
    <property type="evidence" value="ECO:0007669"/>
    <property type="project" value="UniProtKB-KW"/>
</dbReference>
<name>A0A8H6SB94_MYCCL</name>
<proteinExistence type="predicted"/>
<keyword evidence="7" id="KW-1185">Reference proteome</keyword>
<dbReference type="PROSITE" id="PS50865">
    <property type="entry name" value="ZF_MYND_2"/>
    <property type="match status" value="1"/>
</dbReference>
<dbReference type="EMBL" id="JACAZE010000017">
    <property type="protein sequence ID" value="KAF7296345.1"/>
    <property type="molecule type" value="Genomic_DNA"/>
</dbReference>
<dbReference type="Gene3D" id="6.10.140.2220">
    <property type="match status" value="1"/>
</dbReference>
<organism evidence="6 7">
    <name type="scientific">Mycena chlorophos</name>
    <name type="common">Agaric fungus</name>
    <name type="synonym">Agaricus chlorophos</name>
    <dbReference type="NCBI Taxonomy" id="658473"/>
    <lineage>
        <taxon>Eukaryota</taxon>
        <taxon>Fungi</taxon>
        <taxon>Dikarya</taxon>
        <taxon>Basidiomycota</taxon>
        <taxon>Agaricomycotina</taxon>
        <taxon>Agaricomycetes</taxon>
        <taxon>Agaricomycetidae</taxon>
        <taxon>Agaricales</taxon>
        <taxon>Marasmiineae</taxon>
        <taxon>Mycenaceae</taxon>
        <taxon>Mycena</taxon>
    </lineage>
</organism>
<sequence>MHSAFKLEALHRLPISDKKLALAVCRPTCGADSEDLSSLERIWETRSDLRSFLPVFHHFLQPSRLPNEEDLSEPSQDTIFALRLAFFALMYVQKVQAVPRGAELEAWRLVFPWIMLCLTMDESLPPASEPLPLVFVLEAFANFTMQVIPIGQHETNVRLRAQLAEIPGFYIYNYRAWKMTLESDLREPRYRITRLLGIFHTLSDYCRKTPDQFEEIVFGCGGAVDDVARLFERHLTWAVSLLEKPAQLFPDAIDHDITHLVNGLNIVVRSIVCSEAMAAQNGVPSPETQLHTTLAARRFSRVLMRVFRFVVFNGLGRGRDLSLDSQHPHIIESLIRNPLLILVGMMKTSGISPLILAVRHGLIEGLAALCMGTSSVKVTKQRATEVREFIERDLIPHLIFPTVLTAVVPKIELFSKQEISNTSLKSTWLKLVENSRINAELYRAFKSREVVLKSCDNLRVGPCQKICPRNHFKSCAGCSSMIYCSPTCQKEDWRAGHRKMCTTYNTSRLANPLNHHQEGFIRFVLSKKLDVPSQLPTIVFHHAIGSRPGMRIPFLTLTGVEQSAVQYLERAELPAVTEAGDNDPTRLDQIRRVEESGGKMILCVVEIAFADDEINKLVPIHMSDAVATNVAQQIIRERFPELLVEEATGRSERALQRQFHQFERLFQGAVALPDDFTWTT</sequence>
<dbReference type="InterPro" id="IPR002893">
    <property type="entry name" value="Znf_MYND"/>
</dbReference>
<dbReference type="Pfam" id="PF01753">
    <property type="entry name" value="zf-MYND"/>
    <property type="match status" value="1"/>
</dbReference>
<gene>
    <name evidence="6" type="ORF">HMN09_01104600</name>
</gene>
<keyword evidence="2 4" id="KW-0863">Zinc-finger</keyword>
<evidence type="ECO:0000256" key="1">
    <source>
        <dbReference type="ARBA" id="ARBA00022723"/>
    </source>
</evidence>